<dbReference type="InterPro" id="IPR051491">
    <property type="entry name" value="Recombinase/Transposase-rel"/>
</dbReference>
<evidence type="ECO:0000256" key="1">
    <source>
        <dbReference type="ARBA" id="ARBA00022908"/>
    </source>
</evidence>
<dbReference type="PROSITE" id="PS50937">
    <property type="entry name" value="HTH_MERR_2"/>
    <property type="match status" value="1"/>
</dbReference>
<dbReference type="Gene3D" id="1.10.287.2170">
    <property type="match status" value="1"/>
</dbReference>
<dbReference type="InterPro" id="IPR009061">
    <property type="entry name" value="DNA-bd_dom_put_sf"/>
</dbReference>
<dbReference type="PROSITE" id="PS51736">
    <property type="entry name" value="RECOMBINASES_3"/>
    <property type="match status" value="1"/>
</dbReference>
<dbReference type="PANTHER" id="PTHR36172">
    <property type="match status" value="1"/>
</dbReference>
<accession>A0ABR5PVH4</accession>
<protein>
    <submittedName>
        <fullName evidence="7">Resolvase</fullName>
    </submittedName>
</protein>
<dbReference type="SUPFAM" id="SSF53041">
    <property type="entry name" value="Resolvase-like"/>
    <property type="match status" value="1"/>
</dbReference>
<comment type="caution">
    <text evidence="7">The sequence shown here is derived from an EMBL/GenBank/DDBJ whole genome shotgun (WGS) entry which is preliminary data.</text>
</comment>
<dbReference type="Proteomes" id="UP000051521">
    <property type="component" value="Unassembled WGS sequence"/>
</dbReference>
<organism evidence="7 8">
    <name type="scientific">Lactobacillus gigeriorum DSM 23908 = CRBIP 24.85</name>
    <dbReference type="NCBI Taxonomy" id="1423751"/>
    <lineage>
        <taxon>Bacteria</taxon>
        <taxon>Bacillati</taxon>
        <taxon>Bacillota</taxon>
        <taxon>Bacilli</taxon>
        <taxon>Lactobacillales</taxon>
        <taxon>Lactobacillaceae</taxon>
        <taxon>Lactobacillus</taxon>
    </lineage>
</organism>
<keyword evidence="8" id="KW-1185">Reference proteome</keyword>
<dbReference type="CDD" id="cd03769">
    <property type="entry name" value="SR_IS607_transposase_like"/>
    <property type="match status" value="1"/>
</dbReference>
<dbReference type="Pfam" id="PF00239">
    <property type="entry name" value="Resolvase"/>
    <property type="match status" value="1"/>
</dbReference>
<dbReference type="PROSITE" id="PS00397">
    <property type="entry name" value="RECOMBINASES_1"/>
    <property type="match status" value="1"/>
</dbReference>
<dbReference type="Gene3D" id="3.40.50.1390">
    <property type="entry name" value="Resolvase, N-terminal catalytic domain"/>
    <property type="match status" value="1"/>
</dbReference>
<dbReference type="NCBIfam" id="NF033518">
    <property type="entry name" value="transpos_IS607"/>
    <property type="match status" value="1"/>
</dbReference>
<sequence>MEVNIMAILKPKDVADRLGITTRTLQTWDRKGILKAKRSPTNRRFYTEDQINQYLNKDSLSSHKKQVAYARVSTYGQKDDLKDQLSYIRQYANAQGIILDEEISDIGSGLNYKRQKWNNLLDEVMNNKIDKIYITYKDRFIRFGYDWFESLCKKHGTEIIVLSNIDTSPDKELVDDMISIIHVFSSRLYGLRKYKKKIRDEYLNDDQDSSSKAKG</sequence>
<evidence type="ECO:0000256" key="3">
    <source>
        <dbReference type="ARBA" id="ARBA00023172"/>
    </source>
</evidence>
<proteinExistence type="predicted"/>
<dbReference type="PANTHER" id="PTHR36172:SF1">
    <property type="entry name" value="RESOLVASE-RELATED"/>
    <property type="match status" value="1"/>
</dbReference>
<dbReference type="EMBL" id="AYZO01000016">
    <property type="protein sequence ID" value="KRN11861.1"/>
    <property type="molecule type" value="Genomic_DNA"/>
</dbReference>
<keyword evidence="2" id="KW-0238">DNA-binding</keyword>
<dbReference type="SUPFAM" id="SSF46955">
    <property type="entry name" value="Putative DNA-binding domain"/>
    <property type="match status" value="1"/>
</dbReference>
<reference evidence="7 8" key="1">
    <citation type="journal article" date="2015" name="Genome Announc.">
        <title>Expanding the biotechnology potential of lactobacilli through comparative genomics of 213 strains and associated genera.</title>
        <authorList>
            <person name="Sun Z."/>
            <person name="Harris H.M."/>
            <person name="McCann A."/>
            <person name="Guo C."/>
            <person name="Argimon S."/>
            <person name="Zhang W."/>
            <person name="Yang X."/>
            <person name="Jeffery I.B."/>
            <person name="Cooney J.C."/>
            <person name="Kagawa T.F."/>
            <person name="Liu W."/>
            <person name="Song Y."/>
            <person name="Salvetti E."/>
            <person name="Wrobel A."/>
            <person name="Rasinkangas P."/>
            <person name="Parkhill J."/>
            <person name="Rea M.C."/>
            <person name="O'Sullivan O."/>
            <person name="Ritari J."/>
            <person name="Douillard F.P."/>
            <person name="Paul Ross R."/>
            <person name="Yang R."/>
            <person name="Briner A.E."/>
            <person name="Felis G.E."/>
            <person name="de Vos W.M."/>
            <person name="Barrangou R."/>
            <person name="Klaenhammer T.R."/>
            <person name="Caufield P.W."/>
            <person name="Cui Y."/>
            <person name="Zhang H."/>
            <person name="O'Toole P.W."/>
        </authorList>
    </citation>
    <scope>NUCLEOTIDE SEQUENCE [LARGE SCALE GENOMIC DNA]</scope>
    <source>
        <strain evidence="7 8">DSM 23908</strain>
    </source>
</reference>
<evidence type="ECO:0000259" key="5">
    <source>
        <dbReference type="PROSITE" id="PS50937"/>
    </source>
</evidence>
<dbReference type="InterPro" id="IPR041718">
    <property type="entry name" value="IS607_transposase-like"/>
</dbReference>
<evidence type="ECO:0000313" key="7">
    <source>
        <dbReference type="EMBL" id="KRN11861.1"/>
    </source>
</evidence>
<evidence type="ECO:0000256" key="4">
    <source>
        <dbReference type="PROSITE-ProRule" id="PRU10137"/>
    </source>
</evidence>
<evidence type="ECO:0000256" key="2">
    <source>
        <dbReference type="ARBA" id="ARBA00023125"/>
    </source>
</evidence>
<dbReference type="InterPro" id="IPR006118">
    <property type="entry name" value="Recombinase_CS"/>
</dbReference>
<dbReference type="Pfam" id="PF13411">
    <property type="entry name" value="MerR_1"/>
    <property type="match status" value="1"/>
</dbReference>
<gene>
    <name evidence="7" type="ORF">FC38_GL000473</name>
</gene>
<name>A0ABR5PVH4_9LACO</name>
<evidence type="ECO:0000313" key="8">
    <source>
        <dbReference type="Proteomes" id="UP000051521"/>
    </source>
</evidence>
<dbReference type="Gene3D" id="1.10.1660.10">
    <property type="match status" value="1"/>
</dbReference>
<dbReference type="InterPro" id="IPR000551">
    <property type="entry name" value="MerR-type_HTH_dom"/>
</dbReference>
<feature type="active site" description="O-(5'-phospho-DNA)-serine intermediate" evidence="4">
    <location>
        <position position="73"/>
    </location>
</feature>
<feature type="domain" description="HTH merR-type" evidence="5">
    <location>
        <begin position="8"/>
        <end position="51"/>
    </location>
</feature>
<feature type="domain" description="Resolvase/invertase-type recombinase catalytic" evidence="6">
    <location>
        <begin position="65"/>
        <end position="209"/>
    </location>
</feature>
<evidence type="ECO:0000259" key="6">
    <source>
        <dbReference type="PROSITE" id="PS51736"/>
    </source>
</evidence>
<dbReference type="InterPro" id="IPR036162">
    <property type="entry name" value="Resolvase-like_N_sf"/>
</dbReference>
<dbReference type="SMART" id="SM00857">
    <property type="entry name" value="Resolvase"/>
    <property type="match status" value="1"/>
</dbReference>
<dbReference type="InterPro" id="IPR006119">
    <property type="entry name" value="Resolv_N"/>
</dbReference>
<dbReference type="InterPro" id="IPR048046">
    <property type="entry name" value="Transpos_IS607"/>
</dbReference>
<keyword evidence="1" id="KW-0229">DNA integration</keyword>
<keyword evidence="3" id="KW-0233">DNA recombination</keyword>
<dbReference type="CDD" id="cd04762">
    <property type="entry name" value="HTH_MerR-trunc"/>
    <property type="match status" value="1"/>
</dbReference>